<dbReference type="InterPro" id="IPR000792">
    <property type="entry name" value="Tscrpt_reg_LuxR_C"/>
</dbReference>
<evidence type="ECO:0000256" key="1">
    <source>
        <dbReference type="ARBA" id="ARBA00023015"/>
    </source>
</evidence>
<dbReference type="PROSITE" id="PS00622">
    <property type="entry name" value="HTH_LUXR_1"/>
    <property type="match status" value="1"/>
</dbReference>
<evidence type="ECO:0000259" key="5">
    <source>
        <dbReference type="PROSITE" id="PS50043"/>
    </source>
</evidence>
<dbReference type="SUPFAM" id="SSF46894">
    <property type="entry name" value="C-terminal effector domain of the bipartite response regulators"/>
    <property type="match status" value="1"/>
</dbReference>
<keyword evidence="1" id="KW-0805">Transcription regulation</keyword>
<dbReference type="RefSeq" id="WP_063027109.1">
    <property type="nucleotide sequence ID" value="NZ_PYHS01000002.1"/>
</dbReference>
<evidence type="ECO:0000256" key="3">
    <source>
        <dbReference type="ARBA" id="ARBA00023163"/>
    </source>
</evidence>
<dbReference type="Proteomes" id="UP000241647">
    <property type="component" value="Unassembled WGS sequence"/>
</dbReference>
<dbReference type="PANTHER" id="PTHR44688">
    <property type="entry name" value="DNA-BINDING TRANSCRIPTIONAL ACTIVATOR DEVR_DOSR"/>
    <property type="match status" value="1"/>
</dbReference>
<dbReference type="InterPro" id="IPR036388">
    <property type="entry name" value="WH-like_DNA-bd_sf"/>
</dbReference>
<evidence type="ECO:0000313" key="7">
    <source>
        <dbReference type="Proteomes" id="UP000241647"/>
    </source>
</evidence>
<dbReference type="PROSITE" id="PS50043">
    <property type="entry name" value="HTH_LUXR_2"/>
    <property type="match status" value="1"/>
</dbReference>
<keyword evidence="2" id="KW-0238">DNA-binding</keyword>
<dbReference type="EMBL" id="PYHS01000002">
    <property type="protein sequence ID" value="PSR65395.1"/>
    <property type="molecule type" value="Genomic_DNA"/>
</dbReference>
<evidence type="ECO:0000256" key="2">
    <source>
        <dbReference type="ARBA" id="ARBA00023125"/>
    </source>
</evidence>
<reference evidence="6 7" key="1">
    <citation type="submission" date="2018-02" db="EMBL/GenBank/DDBJ databases">
        <title>8 Nocardia nova and 1 Nocardia cyriacigeorgica strain used for evolution to TMP-SMX.</title>
        <authorList>
            <person name="Mehta H."/>
            <person name="Weng J."/>
            <person name="Shamoo Y."/>
        </authorList>
    </citation>
    <scope>NUCLEOTIDE SEQUENCE [LARGE SCALE GENOMIC DNA]</scope>
    <source>
        <strain evidence="6 7">ATCC 33727</strain>
    </source>
</reference>
<dbReference type="SMART" id="SM00421">
    <property type="entry name" value="HTH_LUXR"/>
    <property type="match status" value="1"/>
</dbReference>
<dbReference type="GO" id="GO:0003677">
    <property type="term" value="F:DNA binding"/>
    <property type="evidence" value="ECO:0007669"/>
    <property type="project" value="UniProtKB-KW"/>
</dbReference>
<dbReference type="InterPro" id="IPR016032">
    <property type="entry name" value="Sig_transdc_resp-reg_C-effctor"/>
</dbReference>
<dbReference type="PRINTS" id="PR00038">
    <property type="entry name" value="HTHLUXR"/>
</dbReference>
<dbReference type="AlphaFoldDB" id="A0A2T2ZC98"/>
<organism evidence="6 7">
    <name type="scientific">Nocardia nova</name>
    <dbReference type="NCBI Taxonomy" id="37330"/>
    <lineage>
        <taxon>Bacteria</taxon>
        <taxon>Bacillati</taxon>
        <taxon>Actinomycetota</taxon>
        <taxon>Actinomycetes</taxon>
        <taxon>Mycobacteriales</taxon>
        <taxon>Nocardiaceae</taxon>
        <taxon>Nocardia</taxon>
    </lineage>
</organism>
<sequence length="313" mass="33526">MSSPPDDQCNHPTAEDLIAAIRTASGSRAAELGRRLAELLEHEQQLRDREIDAHRRAAGRLHRAVTGLVTATSSAELLRRTCAALAEICTARLVLASSIESDRARPVASYESGGANAIPASYRLQPESAESHAVVSGNSSFGYQPASELRALFPEGCTVISVSVDGIPVVLVHIGGKLTAGQHDSAALLLEVLGSCLRRLGLSARRARQLELLRSSGIAREHQNDIPAARSEAEPPPPTPSWMEPLTERESEVLRLVLQGASNTAVATELVITIDTVKSHVKRILRKLGATNRSELIARHAALTDRSTPPPSR</sequence>
<keyword evidence="3" id="KW-0804">Transcription</keyword>
<dbReference type="CDD" id="cd06170">
    <property type="entry name" value="LuxR_C_like"/>
    <property type="match status" value="1"/>
</dbReference>
<evidence type="ECO:0000313" key="6">
    <source>
        <dbReference type="EMBL" id="PSR65395.1"/>
    </source>
</evidence>
<dbReference type="Gene3D" id="1.10.10.10">
    <property type="entry name" value="Winged helix-like DNA-binding domain superfamily/Winged helix DNA-binding domain"/>
    <property type="match status" value="1"/>
</dbReference>
<gene>
    <name evidence="6" type="ORF">C8259_04485</name>
</gene>
<protein>
    <submittedName>
        <fullName evidence="6">LuxR family transcriptional regulator</fullName>
    </submittedName>
</protein>
<feature type="domain" description="HTH luxR-type" evidence="5">
    <location>
        <begin position="239"/>
        <end position="304"/>
    </location>
</feature>
<accession>A0A2T2ZC98</accession>
<proteinExistence type="predicted"/>
<evidence type="ECO:0000256" key="4">
    <source>
        <dbReference type="SAM" id="MobiDB-lite"/>
    </source>
</evidence>
<dbReference type="Pfam" id="PF00196">
    <property type="entry name" value="GerE"/>
    <property type="match status" value="1"/>
</dbReference>
<dbReference type="PANTHER" id="PTHR44688:SF25">
    <property type="entry name" value="HTH LUXR-TYPE DOMAIN-CONTAINING PROTEIN"/>
    <property type="match status" value="1"/>
</dbReference>
<comment type="caution">
    <text evidence="6">The sequence shown here is derived from an EMBL/GenBank/DDBJ whole genome shotgun (WGS) entry which is preliminary data.</text>
</comment>
<name>A0A2T2ZC98_9NOCA</name>
<feature type="region of interest" description="Disordered" evidence="4">
    <location>
        <begin position="223"/>
        <end position="244"/>
    </location>
</feature>
<dbReference type="GO" id="GO:0006355">
    <property type="term" value="P:regulation of DNA-templated transcription"/>
    <property type="evidence" value="ECO:0007669"/>
    <property type="project" value="InterPro"/>
</dbReference>